<feature type="signal peptide" evidence="2">
    <location>
        <begin position="1"/>
        <end position="28"/>
    </location>
</feature>
<dbReference type="Proteomes" id="UP001589747">
    <property type="component" value="Unassembled WGS sequence"/>
</dbReference>
<protein>
    <submittedName>
        <fullName evidence="3">Uncharacterized protein</fullName>
    </submittedName>
</protein>
<proteinExistence type="predicted"/>
<name>A0ABV5KR12_9BACL</name>
<keyword evidence="2" id="KW-0732">Signal</keyword>
<comment type="caution">
    <text evidence="3">The sequence shown here is derived from an EMBL/GenBank/DDBJ whole genome shotgun (WGS) entry which is preliminary data.</text>
</comment>
<reference evidence="3 4" key="1">
    <citation type="submission" date="2024-09" db="EMBL/GenBank/DDBJ databases">
        <authorList>
            <person name="Sun Q."/>
            <person name="Mori K."/>
        </authorList>
    </citation>
    <scope>NUCLEOTIDE SEQUENCE [LARGE SCALE GENOMIC DNA]</scope>
    <source>
        <strain evidence="3 4">TISTR 2452</strain>
    </source>
</reference>
<evidence type="ECO:0000313" key="4">
    <source>
        <dbReference type="Proteomes" id="UP001589747"/>
    </source>
</evidence>
<evidence type="ECO:0000256" key="1">
    <source>
        <dbReference type="SAM" id="MobiDB-lite"/>
    </source>
</evidence>
<gene>
    <name evidence="3" type="ORF">ACFFSY_17245</name>
</gene>
<accession>A0ABV5KR12</accession>
<organism evidence="3 4">
    <name type="scientific">Paenibacillus aurantiacus</name>
    <dbReference type="NCBI Taxonomy" id="1936118"/>
    <lineage>
        <taxon>Bacteria</taxon>
        <taxon>Bacillati</taxon>
        <taxon>Bacillota</taxon>
        <taxon>Bacilli</taxon>
        <taxon>Bacillales</taxon>
        <taxon>Paenibacillaceae</taxon>
        <taxon>Paenibacillus</taxon>
    </lineage>
</organism>
<evidence type="ECO:0000256" key="2">
    <source>
        <dbReference type="SAM" id="SignalP"/>
    </source>
</evidence>
<keyword evidence="4" id="KW-1185">Reference proteome</keyword>
<evidence type="ECO:0000313" key="3">
    <source>
        <dbReference type="EMBL" id="MFB9327676.1"/>
    </source>
</evidence>
<dbReference type="RefSeq" id="WP_377496229.1">
    <property type="nucleotide sequence ID" value="NZ_JBHMDO010000028.1"/>
</dbReference>
<feature type="region of interest" description="Disordered" evidence="1">
    <location>
        <begin position="30"/>
        <end position="88"/>
    </location>
</feature>
<dbReference type="EMBL" id="JBHMDO010000028">
    <property type="protein sequence ID" value="MFB9327676.1"/>
    <property type="molecule type" value="Genomic_DNA"/>
</dbReference>
<feature type="chain" id="PRO_5047498761" evidence="2">
    <location>
        <begin position="29"/>
        <end position="308"/>
    </location>
</feature>
<feature type="compositionally biased region" description="Polar residues" evidence="1">
    <location>
        <begin position="45"/>
        <end position="55"/>
    </location>
</feature>
<dbReference type="PROSITE" id="PS51257">
    <property type="entry name" value="PROKAR_LIPOPROTEIN"/>
    <property type="match status" value="1"/>
</dbReference>
<sequence>MSYAKRLRQTTVTLAMTLVLMMAITGCGKEETLTPEPAPAATEDGQAQNGSSEQEGNAAANEPAVSDEGNPNEDAGKATDEAQSLEQASAKDGGKFLEALKQQDTQSLSSLMTPAENEYTVADMEKVLEGFQMYFDRLEELQLRFESSEQSDERYIEHYAITGAKDGKARELPFQVSYVKTQGMNAIQDDARREPLFDSPLIGRYPYAELEVGRYVQALQAEDKASIPLHLGLYEENDETKATAERLLRKYADSFDLKTTKVVSKGYDEHKDQFQFELRDDDGHTHVLWVVGGELRIADDWSTDQGAS</sequence>